<sequence length="222" mass="24267">MVCPIQPKCIPELINSFLVVFCGGSSRMTATMVILDARVPIFEMFHPSPNTAGTHAHISVCTLKSEMNFSSRFFFFNKEFNDSTLLKRTIVVDHFANIVCGHIIEVNDVTGNPRRKKGVGPHLQESVADINLQHCKSISVTGVSRVVQCDTGTCTIDEGLAQRKANIRKNSFSLLDPEGATIPSLVDLSQRDYDVNAPVSSGLLQGQDLLKALETSSNALMD</sequence>
<organism evidence="1 2">
    <name type="scientific">Periplaneta americana</name>
    <name type="common">American cockroach</name>
    <name type="synonym">Blatta americana</name>
    <dbReference type="NCBI Taxonomy" id="6978"/>
    <lineage>
        <taxon>Eukaryota</taxon>
        <taxon>Metazoa</taxon>
        <taxon>Ecdysozoa</taxon>
        <taxon>Arthropoda</taxon>
        <taxon>Hexapoda</taxon>
        <taxon>Insecta</taxon>
        <taxon>Pterygota</taxon>
        <taxon>Neoptera</taxon>
        <taxon>Polyneoptera</taxon>
        <taxon>Dictyoptera</taxon>
        <taxon>Blattodea</taxon>
        <taxon>Blattoidea</taxon>
        <taxon>Blattidae</taxon>
        <taxon>Blattinae</taxon>
        <taxon>Periplaneta</taxon>
    </lineage>
</organism>
<keyword evidence="2" id="KW-1185">Reference proteome</keyword>
<reference evidence="1 2" key="1">
    <citation type="journal article" date="2022" name="Allergy">
        <title>Genome assembly and annotation of Periplaneta americana reveal a comprehensive cockroach allergen profile.</title>
        <authorList>
            <person name="Wang L."/>
            <person name="Xiong Q."/>
            <person name="Saelim N."/>
            <person name="Wang L."/>
            <person name="Nong W."/>
            <person name="Wan A.T."/>
            <person name="Shi M."/>
            <person name="Liu X."/>
            <person name="Cao Q."/>
            <person name="Hui J.H.L."/>
            <person name="Sookrung N."/>
            <person name="Leung T.F."/>
            <person name="Tungtrongchitr A."/>
            <person name="Tsui S.K.W."/>
        </authorList>
    </citation>
    <scope>NUCLEOTIDE SEQUENCE [LARGE SCALE GENOMIC DNA]</scope>
    <source>
        <strain evidence="1">PWHHKU_190912</strain>
    </source>
</reference>
<evidence type="ECO:0000313" key="2">
    <source>
        <dbReference type="Proteomes" id="UP001148838"/>
    </source>
</evidence>
<accession>A0ABQ8TY05</accession>
<proteinExistence type="predicted"/>
<protein>
    <submittedName>
        <fullName evidence="1">Uncharacterized protein</fullName>
    </submittedName>
</protein>
<evidence type="ECO:0000313" key="1">
    <source>
        <dbReference type="EMBL" id="KAJ4451599.1"/>
    </source>
</evidence>
<name>A0ABQ8TY05_PERAM</name>
<dbReference type="Proteomes" id="UP001148838">
    <property type="component" value="Unassembled WGS sequence"/>
</dbReference>
<dbReference type="EMBL" id="JAJSOF020000001">
    <property type="protein sequence ID" value="KAJ4451599.1"/>
    <property type="molecule type" value="Genomic_DNA"/>
</dbReference>
<gene>
    <name evidence="1" type="ORF">ANN_03068</name>
</gene>
<comment type="caution">
    <text evidence="1">The sequence shown here is derived from an EMBL/GenBank/DDBJ whole genome shotgun (WGS) entry which is preliminary data.</text>
</comment>